<evidence type="ECO:0000256" key="6">
    <source>
        <dbReference type="ARBA" id="ARBA00023125"/>
    </source>
</evidence>
<dbReference type="PANTHER" id="PTHR33568:SF3">
    <property type="entry name" value="DNA-DIRECTED DNA POLYMERASE"/>
    <property type="match status" value="1"/>
</dbReference>
<dbReference type="InterPro" id="IPR017964">
    <property type="entry name" value="DNA-dir_DNA_pol_B_CS"/>
</dbReference>
<dbReference type="InterPro" id="IPR004868">
    <property type="entry name" value="DNA-dir_DNA_pol_B_mt/vir"/>
</dbReference>
<dbReference type="Gramene" id="OE9A035670T1">
    <property type="protein sequence ID" value="OE9A035670C1"/>
    <property type="gene ID" value="OE9A035670"/>
</dbReference>
<keyword evidence="4 8" id="KW-0235">DNA replication</keyword>
<proteinExistence type="inferred from homology"/>
<gene>
    <name evidence="10" type="ORF">OLEA9_A035670</name>
</gene>
<comment type="caution">
    <text evidence="10">The sequence shown here is derived from an EMBL/GenBank/DDBJ whole genome shotgun (WGS) entry which is preliminary data.</text>
</comment>
<sequence length="769" mass="89260">MDPYPGLRNAKVDFNMPFLRCIDCDLILFAVMRLLIKYAYTTKCDYGKFTISYVLKIPTGEVPFAISNAFTFREDGKDLSVYALIDQLVRKKAEDYKDAKISRINIRIYLSEMKAGVTPIISDDKIASKLWECIENKVVVEPKKARTIGYLVRPGDDLSSAEKGIETYFSEDYPDFVFKTFEERSNKMLFDFIERLAVVVRHNPSILTVYLHNLSRFDGILLLKYYASRGDKYAIKPLMRNHRLYQIAVYLGKKRLFLLRDSLTLLTSSPDNLAKNLSPQLGSKGTIQHDEVQVSNLIPLQHQLLVYMKQDILLLGGVMLKALEIYWTICNVDIVTKLTLSSLALTIFRTNYYVQNNWSIYIPNRNEDTFIRRGYYGGHSDAYIPCGDNLYYYDVNSLYPYIMKSYTMPRGETVWHGKLEGQDLDNLFGFIEAYVVCPRTISPPFLPYRDEKNQTLLFPIGKFVDVYYSEELKYARDIGYQSIPLSSYLFEKKNSIPFKSFVFDIFDRRQEAKRAGNDTMSYVYKILMNSLYGRFGINPKSTVTEIYDYDRYNYLIKKSDLILGDKLSEHYYIVSYLRNIEHVDDTDWNPPKIAVVQLSAAITACARIYMYKYISRPDCYYTDTDSVVLGGPLLEEEISSTVLGKFKLENYIKKGIFLAPKSYSFLTQEDKGIIKHKGHAKSLVDNEWFESLYVDISRTKLTSVESNFNIDWKRLNISKKETLVNLGIRIGNKREPVYDNNLWVDTVPLDVTNFIGQENRIRAYEVMRL</sequence>
<dbReference type="PROSITE" id="PS00116">
    <property type="entry name" value="DNA_POLYMERASE_B"/>
    <property type="match status" value="1"/>
</dbReference>
<dbReference type="GO" id="GO:0000166">
    <property type="term" value="F:nucleotide binding"/>
    <property type="evidence" value="ECO:0007669"/>
    <property type="project" value="InterPro"/>
</dbReference>
<dbReference type="SUPFAM" id="SSF53098">
    <property type="entry name" value="Ribonuclease H-like"/>
    <property type="match status" value="1"/>
</dbReference>
<name>A0A8S0UMY8_OLEEU</name>
<keyword evidence="11" id="KW-1185">Reference proteome</keyword>
<dbReference type="AlphaFoldDB" id="A0A8S0UMY8"/>
<evidence type="ECO:0000256" key="3">
    <source>
        <dbReference type="ARBA" id="ARBA00022695"/>
    </source>
</evidence>
<evidence type="ECO:0000256" key="1">
    <source>
        <dbReference type="ARBA" id="ARBA00005755"/>
    </source>
</evidence>
<dbReference type="Gene3D" id="1.10.287.690">
    <property type="entry name" value="Helix hairpin bin"/>
    <property type="match status" value="1"/>
</dbReference>
<keyword evidence="2 8" id="KW-0808">Transferase</keyword>
<keyword evidence="3 8" id="KW-0548">Nucleotidyltransferase</keyword>
<dbReference type="SMART" id="SM00486">
    <property type="entry name" value="POLBc"/>
    <property type="match status" value="1"/>
</dbReference>
<evidence type="ECO:0000256" key="7">
    <source>
        <dbReference type="ARBA" id="ARBA00049244"/>
    </source>
</evidence>
<protein>
    <recommendedName>
        <fullName evidence="8">DNA polymerase</fullName>
        <ecNumber evidence="8">2.7.7.7</ecNumber>
    </recommendedName>
</protein>
<evidence type="ECO:0000313" key="10">
    <source>
        <dbReference type="EMBL" id="CAA3018524.1"/>
    </source>
</evidence>
<evidence type="ECO:0000256" key="8">
    <source>
        <dbReference type="RuleBase" id="RU000442"/>
    </source>
</evidence>
<dbReference type="InterPro" id="IPR043502">
    <property type="entry name" value="DNA/RNA_pol_sf"/>
</dbReference>
<dbReference type="InterPro" id="IPR036397">
    <property type="entry name" value="RNaseH_sf"/>
</dbReference>
<dbReference type="InterPro" id="IPR006172">
    <property type="entry name" value="DNA-dir_DNA_pol_B"/>
</dbReference>
<dbReference type="SUPFAM" id="SSF56672">
    <property type="entry name" value="DNA/RNA polymerases"/>
    <property type="match status" value="1"/>
</dbReference>
<dbReference type="Gene3D" id="3.30.420.10">
    <property type="entry name" value="Ribonuclease H-like superfamily/Ribonuclease H"/>
    <property type="match status" value="1"/>
</dbReference>
<comment type="similarity">
    <text evidence="1 8">Belongs to the DNA polymerase type-B family.</text>
</comment>
<feature type="domain" description="DNA-directed DNA polymerase family B mitochondria/virus" evidence="9">
    <location>
        <begin position="204"/>
        <end position="296"/>
    </location>
</feature>
<dbReference type="InterPro" id="IPR023211">
    <property type="entry name" value="DNA_pol_palm_dom_sf"/>
</dbReference>
<evidence type="ECO:0000256" key="5">
    <source>
        <dbReference type="ARBA" id="ARBA00022932"/>
    </source>
</evidence>
<keyword evidence="5 8" id="KW-0239">DNA-directed DNA polymerase</keyword>
<dbReference type="InterPro" id="IPR012337">
    <property type="entry name" value="RNaseH-like_sf"/>
</dbReference>
<evidence type="ECO:0000313" key="11">
    <source>
        <dbReference type="Proteomes" id="UP000594638"/>
    </source>
</evidence>
<evidence type="ECO:0000256" key="2">
    <source>
        <dbReference type="ARBA" id="ARBA00022679"/>
    </source>
</evidence>
<accession>A0A8S0UMY8</accession>
<dbReference type="EMBL" id="CACTIH010007863">
    <property type="protein sequence ID" value="CAA3018524.1"/>
    <property type="molecule type" value="Genomic_DNA"/>
</dbReference>
<dbReference type="GO" id="GO:0003677">
    <property type="term" value="F:DNA binding"/>
    <property type="evidence" value="ECO:0007669"/>
    <property type="project" value="UniProtKB-KW"/>
</dbReference>
<organism evidence="10 11">
    <name type="scientific">Olea europaea subsp. europaea</name>
    <dbReference type="NCBI Taxonomy" id="158383"/>
    <lineage>
        <taxon>Eukaryota</taxon>
        <taxon>Viridiplantae</taxon>
        <taxon>Streptophyta</taxon>
        <taxon>Embryophyta</taxon>
        <taxon>Tracheophyta</taxon>
        <taxon>Spermatophyta</taxon>
        <taxon>Magnoliopsida</taxon>
        <taxon>eudicotyledons</taxon>
        <taxon>Gunneridae</taxon>
        <taxon>Pentapetalae</taxon>
        <taxon>asterids</taxon>
        <taxon>lamiids</taxon>
        <taxon>Lamiales</taxon>
        <taxon>Oleaceae</taxon>
        <taxon>Oleeae</taxon>
        <taxon>Olea</taxon>
    </lineage>
</organism>
<dbReference type="GO" id="GO:0006260">
    <property type="term" value="P:DNA replication"/>
    <property type="evidence" value="ECO:0007669"/>
    <property type="project" value="UniProtKB-KW"/>
</dbReference>
<dbReference type="Proteomes" id="UP000594638">
    <property type="component" value="Unassembled WGS sequence"/>
</dbReference>
<keyword evidence="6 8" id="KW-0238">DNA-binding</keyword>
<dbReference type="GO" id="GO:0003887">
    <property type="term" value="F:DNA-directed DNA polymerase activity"/>
    <property type="evidence" value="ECO:0007669"/>
    <property type="project" value="UniProtKB-KW"/>
</dbReference>
<dbReference type="PRINTS" id="PR00106">
    <property type="entry name" value="DNAPOLB"/>
</dbReference>
<evidence type="ECO:0000256" key="4">
    <source>
        <dbReference type="ARBA" id="ARBA00022705"/>
    </source>
</evidence>
<dbReference type="EC" id="2.7.7.7" evidence="8"/>
<dbReference type="PANTHER" id="PTHR33568">
    <property type="entry name" value="DNA POLYMERASE"/>
    <property type="match status" value="1"/>
</dbReference>
<feature type="domain" description="DNA-directed DNA polymerase family B mitochondria/virus" evidence="9">
    <location>
        <begin position="302"/>
        <end position="617"/>
    </location>
</feature>
<dbReference type="Pfam" id="PF03175">
    <property type="entry name" value="DNA_pol_B_2"/>
    <property type="match status" value="2"/>
</dbReference>
<comment type="catalytic activity">
    <reaction evidence="7 8">
        <text>DNA(n) + a 2'-deoxyribonucleoside 5'-triphosphate = DNA(n+1) + diphosphate</text>
        <dbReference type="Rhea" id="RHEA:22508"/>
        <dbReference type="Rhea" id="RHEA-COMP:17339"/>
        <dbReference type="Rhea" id="RHEA-COMP:17340"/>
        <dbReference type="ChEBI" id="CHEBI:33019"/>
        <dbReference type="ChEBI" id="CHEBI:61560"/>
        <dbReference type="ChEBI" id="CHEBI:173112"/>
        <dbReference type="EC" id="2.7.7.7"/>
    </reaction>
</comment>
<reference evidence="10 11" key="1">
    <citation type="submission" date="2019-12" db="EMBL/GenBank/DDBJ databases">
        <authorList>
            <person name="Alioto T."/>
            <person name="Alioto T."/>
            <person name="Gomez Garrido J."/>
        </authorList>
    </citation>
    <scope>NUCLEOTIDE SEQUENCE [LARGE SCALE GENOMIC DNA]</scope>
</reference>
<dbReference type="Gene3D" id="3.90.1600.10">
    <property type="entry name" value="Palm domain of DNA polymerase"/>
    <property type="match status" value="2"/>
</dbReference>
<dbReference type="OrthoDB" id="913959at2759"/>
<evidence type="ECO:0000259" key="9">
    <source>
        <dbReference type="Pfam" id="PF03175"/>
    </source>
</evidence>